<protein>
    <submittedName>
        <fullName evidence="2">Uncharacterized protein</fullName>
    </submittedName>
</protein>
<proteinExistence type="predicted"/>
<evidence type="ECO:0000313" key="2">
    <source>
        <dbReference type="EMBL" id="CEK68825.1"/>
    </source>
</evidence>
<organism evidence="2">
    <name type="scientific">Arion vulgaris</name>
    <dbReference type="NCBI Taxonomy" id="1028688"/>
    <lineage>
        <taxon>Eukaryota</taxon>
        <taxon>Metazoa</taxon>
        <taxon>Spiralia</taxon>
        <taxon>Lophotrochozoa</taxon>
        <taxon>Mollusca</taxon>
        <taxon>Gastropoda</taxon>
        <taxon>Heterobranchia</taxon>
        <taxon>Euthyneura</taxon>
        <taxon>Panpulmonata</taxon>
        <taxon>Eupulmonata</taxon>
        <taxon>Stylommatophora</taxon>
        <taxon>Helicina</taxon>
        <taxon>Arionoidea</taxon>
        <taxon>Arionidae</taxon>
        <taxon>Arion</taxon>
    </lineage>
</organism>
<feature type="compositionally biased region" description="Basic residues" evidence="1">
    <location>
        <begin position="235"/>
        <end position="246"/>
    </location>
</feature>
<evidence type="ECO:0000256" key="1">
    <source>
        <dbReference type="SAM" id="MobiDB-lite"/>
    </source>
</evidence>
<accession>A0A0B6ZM63</accession>
<dbReference type="EMBL" id="HACG01021960">
    <property type="protein sequence ID" value="CEK68825.1"/>
    <property type="molecule type" value="Transcribed_RNA"/>
</dbReference>
<dbReference type="AlphaFoldDB" id="A0A0B6ZM63"/>
<feature type="non-terminal residue" evidence="2">
    <location>
        <position position="1"/>
    </location>
</feature>
<feature type="non-terminal residue" evidence="2">
    <location>
        <position position="246"/>
    </location>
</feature>
<gene>
    <name evidence="2" type="primary">ORF67897</name>
</gene>
<feature type="region of interest" description="Disordered" evidence="1">
    <location>
        <begin position="216"/>
        <end position="246"/>
    </location>
</feature>
<sequence>SVEEVETIIIKMDFKLVVVVAVATLLLVVEAHHRHYDNQRNNGNSRIPFREGLYSWNRDLGRNRQVPEFAYVPPGSQLIYGQSEDASLQSLNYQPASSFYDFSTPVPIGVAAPVDGPCYYSNTTLNLGQTITNLNNINNTVITNTNEVPLDGTAVPLTPQEVQNLFGAYPNLAPVCDGRQIIPTFPQGAVPVPVPGPTVVIQLFSLDSVFKVTVPRPTRYTNNNNNHRQDSGSRERHRQGHRQGHR</sequence>
<name>A0A0B6ZM63_9EUPU</name>
<reference evidence="2" key="1">
    <citation type="submission" date="2014-12" db="EMBL/GenBank/DDBJ databases">
        <title>Insight into the proteome of Arion vulgaris.</title>
        <authorList>
            <person name="Aradska J."/>
            <person name="Bulat T."/>
            <person name="Smidak R."/>
            <person name="Sarate P."/>
            <person name="Gangsoo J."/>
            <person name="Sialana F."/>
            <person name="Bilban M."/>
            <person name="Lubec G."/>
        </authorList>
    </citation>
    <scope>NUCLEOTIDE SEQUENCE</scope>
    <source>
        <tissue evidence="2">Skin</tissue>
    </source>
</reference>